<reference evidence="2 3" key="2">
    <citation type="journal article" date="2024" name="Int. J. Syst. Evol. Microbiol.">
        <title>Promethearchaeum syntrophicum gen. nov., sp. nov., an anaerobic, obligately syntrophic archaeon, the first isolate of the lineage 'Asgard' archaea, and proposal of the new archaeal phylum Promethearchaeota phyl. nov. and kingdom Promethearchaeati regn. nov.</title>
        <authorList>
            <person name="Imachi H."/>
            <person name="Nobu M.K."/>
            <person name="Kato S."/>
            <person name="Takaki Y."/>
            <person name="Miyazaki M."/>
            <person name="Miyata M."/>
            <person name="Ogawara M."/>
            <person name="Saito Y."/>
            <person name="Sakai S."/>
            <person name="Tahara Y.O."/>
            <person name="Takano Y."/>
            <person name="Tasumi E."/>
            <person name="Uematsu K."/>
            <person name="Yoshimura T."/>
            <person name="Itoh T."/>
            <person name="Ohkuma M."/>
            <person name="Takai K."/>
        </authorList>
    </citation>
    <scope>NUCLEOTIDE SEQUENCE [LARGE SCALE GENOMIC DNA]</scope>
    <source>
        <strain evidence="2 3">MK-D1</strain>
    </source>
</reference>
<dbReference type="GeneID" id="41328266"/>
<protein>
    <submittedName>
        <fullName evidence="2">Nucleotidyltransferase domain-containing protein</fullName>
    </submittedName>
</protein>
<organism evidence="2 3">
    <name type="scientific">Promethearchaeum syntrophicum</name>
    <dbReference type="NCBI Taxonomy" id="2594042"/>
    <lineage>
        <taxon>Archaea</taxon>
        <taxon>Promethearchaeati</taxon>
        <taxon>Promethearchaeota</taxon>
        <taxon>Promethearchaeia</taxon>
        <taxon>Promethearchaeales</taxon>
        <taxon>Promethearchaeaceae</taxon>
        <taxon>Promethearchaeum</taxon>
    </lineage>
</organism>
<dbReference type="KEGG" id="psyt:DSAG12_00263"/>
<dbReference type="InterPro" id="IPR043519">
    <property type="entry name" value="NT_sf"/>
</dbReference>
<dbReference type="PIRSF" id="PIRSF005928">
    <property type="entry name" value="Nucleotidltrnsf"/>
    <property type="match status" value="1"/>
</dbReference>
<accession>A0A5B9D6I7</accession>
<dbReference type="Proteomes" id="UP000321408">
    <property type="component" value="Chromosome"/>
</dbReference>
<dbReference type="Gene3D" id="3.30.460.10">
    <property type="entry name" value="Beta Polymerase, domain 2"/>
    <property type="match status" value="1"/>
</dbReference>
<dbReference type="InterPro" id="IPR009185">
    <property type="entry name" value="Nucleotidl_trans"/>
</dbReference>
<name>A0A5B9D6I7_9ARCH</name>
<dbReference type="RefSeq" id="WP_147661403.1">
    <property type="nucleotide sequence ID" value="NZ_CP042905.2"/>
</dbReference>
<proteinExistence type="predicted"/>
<dbReference type="InterPro" id="IPR002934">
    <property type="entry name" value="Polymerase_NTP_transf_dom"/>
</dbReference>
<dbReference type="Pfam" id="PF01909">
    <property type="entry name" value="NTP_transf_2"/>
    <property type="match status" value="1"/>
</dbReference>
<dbReference type="GO" id="GO:0016779">
    <property type="term" value="F:nucleotidyltransferase activity"/>
    <property type="evidence" value="ECO:0007669"/>
    <property type="project" value="InterPro"/>
</dbReference>
<dbReference type="SUPFAM" id="SSF81301">
    <property type="entry name" value="Nucleotidyltransferase"/>
    <property type="match status" value="1"/>
</dbReference>
<dbReference type="AlphaFoldDB" id="A0A5B9D6I7"/>
<dbReference type="CDD" id="cd05403">
    <property type="entry name" value="NT_KNTase_like"/>
    <property type="match status" value="1"/>
</dbReference>
<dbReference type="OrthoDB" id="9287at2157"/>
<dbReference type="EMBL" id="CP042905">
    <property type="protein sequence ID" value="QEE14450.1"/>
    <property type="molecule type" value="Genomic_DNA"/>
</dbReference>
<gene>
    <name evidence="2" type="ORF">DSAG12_00263</name>
</gene>
<evidence type="ECO:0000313" key="3">
    <source>
        <dbReference type="Proteomes" id="UP000321408"/>
    </source>
</evidence>
<evidence type="ECO:0000313" key="2">
    <source>
        <dbReference type="EMBL" id="QEE14450.1"/>
    </source>
</evidence>
<feature type="domain" description="Polymerase nucleotidyl transferase" evidence="1">
    <location>
        <begin position="42"/>
        <end position="81"/>
    </location>
</feature>
<sequence>MGRVKINRTGEGVEKYSPEHWEHLDNLRKHALKVTSVFSHHGIDSLTYGSVARGDVNPKSDIDIILLTQIPSYRVELILDETNLSLNHKKIIQATPNDIIKAHFELEGDICITSLLTDFTSSPFEFYRFGGALNHKELHENKRVPGVDKRLILIEPTEEGHNESPLIERQYEASKILGISQSMIDQRIRVLTRRDKIGRTGIFLNKDIGLNENIEEELRSIARHNPLIRRRLNRK</sequence>
<keyword evidence="3" id="KW-1185">Reference proteome</keyword>
<reference evidence="2 3" key="1">
    <citation type="journal article" date="2020" name="Nature">
        <title>Isolation of an archaeon at the prokaryote-eukaryote interface.</title>
        <authorList>
            <person name="Imachi H."/>
            <person name="Nobu M.K."/>
            <person name="Nakahara N."/>
            <person name="Morono Y."/>
            <person name="Ogawara M."/>
            <person name="Takaki Y."/>
            <person name="Takano Y."/>
            <person name="Uematsu K."/>
            <person name="Ikuta T."/>
            <person name="Ito M."/>
            <person name="Matsui Y."/>
            <person name="Miyazaki M."/>
            <person name="Murata K."/>
            <person name="Saito Y."/>
            <person name="Sakai S."/>
            <person name="Song C."/>
            <person name="Tasumi E."/>
            <person name="Yamanaka Y."/>
            <person name="Yamaguchi T."/>
            <person name="Kamagata Y."/>
            <person name="Tamaki H."/>
            <person name="Takai K."/>
        </authorList>
    </citation>
    <scope>NUCLEOTIDE SEQUENCE [LARGE SCALE GENOMIC DNA]</scope>
    <source>
        <strain evidence="2 3">MK-D1</strain>
    </source>
</reference>
<evidence type="ECO:0000259" key="1">
    <source>
        <dbReference type="Pfam" id="PF01909"/>
    </source>
</evidence>